<organism evidence="2 3">
    <name type="scientific">Pristionchus pacificus</name>
    <name type="common">Parasitic nematode worm</name>
    <dbReference type="NCBI Taxonomy" id="54126"/>
    <lineage>
        <taxon>Eukaryota</taxon>
        <taxon>Metazoa</taxon>
        <taxon>Ecdysozoa</taxon>
        <taxon>Nematoda</taxon>
        <taxon>Chromadorea</taxon>
        <taxon>Rhabditida</taxon>
        <taxon>Rhabditina</taxon>
        <taxon>Diplogasteromorpha</taxon>
        <taxon>Diplogasteroidea</taxon>
        <taxon>Neodiplogasteridae</taxon>
        <taxon>Pristionchus</taxon>
    </lineage>
</organism>
<proteinExistence type="predicted"/>
<accession>A0A2A6B7V6</accession>
<evidence type="ECO:0000313" key="2">
    <source>
        <dbReference type="EnsemblMetazoa" id="PPA35302.1"/>
    </source>
</evidence>
<accession>A0A8R1YQC9</accession>
<dbReference type="EnsemblMetazoa" id="PPA35302.1">
    <property type="protein sequence ID" value="PPA35302.1"/>
    <property type="gene ID" value="WBGene00273671"/>
</dbReference>
<dbReference type="Proteomes" id="UP000005239">
    <property type="component" value="Unassembled WGS sequence"/>
</dbReference>
<protein>
    <submittedName>
        <fullName evidence="2">Uncharacterized protein</fullName>
    </submittedName>
</protein>
<dbReference type="AlphaFoldDB" id="A0A2A6B7V6"/>
<name>A0A2A6B7V6_PRIPA</name>
<feature type="region of interest" description="Disordered" evidence="1">
    <location>
        <begin position="186"/>
        <end position="264"/>
    </location>
</feature>
<evidence type="ECO:0000313" key="3">
    <source>
        <dbReference type="Proteomes" id="UP000005239"/>
    </source>
</evidence>
<feature type="region of interest" description="Disordered" evidence="1">
    <location>
        <begin position="553"/>
        <end position="615"/>
    </location>
</feature>
<keyword evidence="3" id="KW-1185">Reference proteome</keyword>
<evidence type="ECO:0000256" key="1">
    <source>
        <dbReference type="SAM" id="MobiDB-lite"/>
    </source>
</evidence>
<feature type="compositionally biased region" description="Polar residues" evidence="1">
    <location>
        <begin position="528"/>
        <end position="539"/>
    </location>
</feature>
<reference evidence="2" key="2">
    <citation type="submission" date="2022-06" db="UniProtKB">
        <authorList>
            <consortium name="EnsemblMetazoa"/>
        </authorList>
    </citation>
    <scope>IDENTIFICATION</scope>
    <source>
        <strain evidence="2">PS312</strain>
    </source>
</reference>
<reference evidence="3" key="1">
    <citation type="journal article" date="2008" name="Nat. Genet.">
        <title>The Pristionchus pacificus genome provides a unique perspective on nematode lifestyle and parasitism.</title>
        <authorList>
            <person name="Dieterich C."/>
            <person name="Clifton S.W."/>
            <person name="Schuster L.N."/>
            <person name="Chinwalla A."/>
            <person name="Delehaunty K."/>
            <person name="Dinkelacker I."/>
            <person name="Fulton L."/>
            <person name="Fulton R."/>
            <person name="Godfrey J."/>
            <person name="Minx P."/>
            <person name="Mitreva M."/>
            <person name="Roeseler W."/>
            <person name="Tian H."/>
            <person name="Witte H."/>
            <person name="Yang S.P."/>
            <person name="Wilson R.K."/>
            <person name="Sommer R.J."/>
        </authorList>
    </citation>
    <scope>NUCLEOTIDE SEQUENCE [LARGE SCALE GENOMIC DNA]</scope>
    <source>
        <strain evidence="3">PS312</strain>
    </source>
</reference>
<gene>
    <name evidence="2" type="primary">WBGene00273671</name>
</gene>
<feature type="compositionally biased region" description="Pro residues" evidence="1">
    <location>
        <begin position="510"/>
        <end position="521"/>
    </location>
</feature>
<feature type="region of interest" description="Disordered" evidence="1">
    <location>
        <begin position="502"/>
        <end position="539"/>
    </location>
</feature>
<sequence>MNTYSKFVLRWEIDNLSAVYGAGMAESKVFNEGGFHWTAMAAIAEDYDDVYAKFTLKCAVSHNRPWKCEANGILRVLSTSGSFEERAEFLGGVLGGVHAGVVVCQTTTIPVQLLRTGDGVSLSARYDYTDRLRRPTLGSTVNVYASASDHTTSYEAMLIDFGSREALQRKQLEIRDFSLEEIKQMISNSRSSRRNRGSKDQRSVHRKFKDQASSIDRSTIHPPPTAAARKSAAKGRSVRAQVAADAANDDGSMSDPSADPLDNLDSRDLLRGIYRMVDTLKRDMERRMDKMEDEMTAVVSHIELSSSERESDGIKLKDIVESLQVQEEIMGKLEKDVQSISENMIRKLPVRYHFMAEEEVAELDIVEETTTVFAGRLAAALFSEEEQFMRVDDRDQTLYNWIVNVVARRRAASEQHSTRSSIQSKVRHHLNQQAKRLREEHGMEHPEPAAARKRCEMAQRKDVIAAQVEERTAEISAKRKRVTDARIERQVKQQLRKTGMISNDGEPILFPKPRPIPPPSVSTPAGRATSSTPIPQFTPKSSKIVDMRAMKNTPIVPSRTGPTPLPLCPARRDLSEEAGTSCRSPSPREMEDEDMPRLDDSRTVRRNPYAEDDDD</sequence>